<reference evidence="6" key="1">
    <citation type="submission" date="2025-08" db="UniProtKB">
        <authorList>
            <consortium name="RefSeq"/>
        </authorList>
    </citation>
    <scope>IDENTIFICATION</scope>
    <source>
        <tissue evidence="6">Adult</tissue>
    </source>
</reference>
<dbReference type="Proteomes" id="UP001652620">
    <property type="component" value="Chromosome 3"/>
</dbReference>
<dbReference type="Pfam" id="PF00171">
    <property type="entry name" value="Aldedh"/>
    <property type="match status" value="1"/>
</dbReference>
<dbReference type="InterPro" id="IPR029510">
    <property type="entry name" value="Ald_DH_CS_GLU"/>
</dbReference>
<dbReference type="PANTHER" id="PTHR43353">
    <property type="entry name" value="SUCCINATE-SEMIALDEHYDE DEHYDROGENASE, MITOCHONDRIAL"/>
    <property type="match status" value="1"/>
</dbReference>
<dbReference type="InterPro" id="IPR016161">
    <property type="entry name" value="Ald_DH/histidinol_DH"/>
</dbReference>
<evidence type="ECO:0000256" key="3">
    <source>
        <dbReference type="RuleBase" id="RU003345"/>
    </source>
</evidence>
<dbReference type="PROSITE" id="PS00687">
    <property type="entry name" value="ALDEHYDE_DEHYDR_GLU"/>
    <property type="match status" value="1"/>
</dbReference>
<comment type="similarity">
    <text evidence="3">Belongs to the aldehyde dehydrogenase family.</text>
</comment>
<dbReference type="PANTHER" id="PTHR43353:SF5">
    <property type="entry name" value="SUCCINATE-SEMIALDEHYDE DEHYDROGENASE, MITOCHONDRIAL"/>
    <property type="match status" value="1"/>
</dbReference>
<dbReference type="InterPro" id="IPR016162">
    <property type="entry name" value="Ald_DH_N"/>
</dbReference>
<evidence type="ECO:0000256" key="1">
    <source>
        <dbReference type="ARBA" id="ARBA00023002"/>
    </source>
</evidence>
<keyword evidence="5" id="KW-1185">Reference proteome</keyword>
<organism evidence="5 6">
    <name type="scientific">Bactrocera dorsalis</name>
    <name type="common">Oriental fruit fly</name>
    <name type="synonym">Dacus dorsalis</name>
    <dbReference type="NCBI Taxonomy" id="27457"/>
    <lineage>
        <taxon>Eukaryota</taxon>
        <taxon>Metazoa</taxon>
        <taxon>Ecdysozoa</taxon>
        <taxon>Arthropoda</taxon>
        <taxon>Hexapoda</taxon>
        <taxon>Insecta</taxon>
        <taxon>Pterygota</taxon>
        <taxon>Neoptera</taxon>
        <taxon>Endopterygota</taxon>
        <taxon>Diptera</taxon>
        <taxon>Brachycera</taxon>
        <taxon>Muscomorpha</taxon>
        <taxon>Tephritoidea</taxon>
        <taxon>Tephritidae</taxon>
        <taxon>Bactrocera</taxon>
        <taxon>Bactrocera</taxon>
    </lineage>
</organism>
<feature type="active site" evidence="2">
    <location>
        <position position="282"/>
    </location>
</feature>
<dbReference type="InterPro" id="IPR016163">
    <property type="entry name" value="Ald_DH_C"/>
</dbReference>
<dbReference type="CDD" id="cd07103">
    <property type="entry name" value="ALDH_F5_SSADH_GabD"/>
    <property type="match status" value="1"/>
</dbReference>
<dbReference type="InterPro" id="IPR015590">
    <property type="entry name" value="Aldehyde_DH_dom"/>
</dbReference>
<feature type="domain" description="Aldehyde dehydrogenase" evidence="4">
    <location>
        <begin position="43"/>
        <end position="506"/>
    </location>
</feature>
<dbReference type="Gene3D" id="3.40.309.10">
    <property type="entry name" value="Aldehyde Dehydrogenase, Chain A, domain 2"/>
    <property type="match status" value="1"/>
</dbReference>
<protein>
    <submittedName>
        <fullName evidence="6">Succinate-semialdehyde dehydrogenase [NADP(+)] GabD-like</fullName>
    </submittedName>
</protein>
<dbReference type="SUPFAM" id="SSF53720">
    <property type="entry name" value="ALDH-like"/>
    <property type="match status" value="1"/>
</dbReference>
<evidence type="ECO:0000313" key="6">
    <source>
        <dbReference type="RefSeq" id="XP_049307593.1"/>
    </source>
</evidence>
<keyword evidence="1 3" id="KW-0560">Oxidoreductase</keyword>
<evidence type="ECO:0000259" key="4">
    <source>
        <dbReference type="Pfam" id="PF00171"/>
    </source>
</evidence>
<evidence type="ECO:0000313" key="5">
    <source>
        <dbReference type="Proteomes" id="UP001652620"/>
    </source>
</evidence>
<evidence type="ECO:0000256" key="2">
    <source>
        <dbReference type="PROSITE-ProRule" id="PRU10007"/>
    </source>
</evidence>
<dbReference type="Gene3D" id="3.40.605.10">
    <property type="entry name" value="Aldehyde Dehydrogenase, Chain A, domain 1"/>
    <property type="match status" value="1"/>
</dbReference>
<gene>
    <name evidence="6" type="primary">LOC125777267</name>
</gene>
<accession>A0ABM3JED3</accession>
<dbReference type="RefSeq" id="XP_049307593.1">
    <property type="nucleotide sequence ID" value="XM_049451636.1"/>
</dbReference>
<sequence>MYILFSTLYRMCNSKLIRCFPHYKSRTSSTSLWLKQAYIGGEWLDATSGATFEVRNPANMQVIGCVPDMTAVEAQKAIDVATRAFYASEWKLITARERSQLLKNWQILISQHCTELANIITAECGKPLTESLSEVAYGQSFVEWFAEEARRIDGQLIASSVSNQELIVVREPLGVAALITPWNFPMALVLRKAAAALAAGCTVVVKPDENTPLICLALAKLSQMACIPAGVFNVITTSGAPAIGELFCQSPLVCGISFTGSTEVGKLLFRESAGLLKRVSLELGGNAPFIVFESADIVEAVKGAMLSKFRNAGQTCVSANRFYIHSAVYEDFLKQLQAQVEALKIGSGHDKSVEIGPLINTAQLKRIEAFMKDAFSRHAKVICGGKRLQEIGELFYAPTIITDVDRTARIYREEIFGPVITMAKFDTEDEVVTRANSSRRGLAGYFYSQNLQEVFRVARRLEVGIVGVNVGLASQAEAPFGGIKESGIGREGGHYGIDEFTEIKYICLGGLKYD</sequence>
<dbReference type="InterPro" id="IPR050740">
    <property type="entry name" value="Aldehyde_DH_Superfamily"/>
</dbReference>
<name>A0ABM3JED3_BACDO</name>
<proteinExistence type="inferred from homology"/>
<dbReference type="GeneID" id="125777267"/>